<dbReference type="Proteomes" id="UP000278085">
    <property type="component" value="Unassembled WGS sequence"/>
</dbReference>
<accession>A0A430HKK4</accession>
<feature type="domain" description="DUF2169" evidence="1">
    <location>
        <begin position="56"/>
        <end position="357"/>
    </location>
</feature>
<proteinExistence type="predicted"/>
<dbReference type="OrthoDB" id="237820at2"/>
<dbReference type="EMBL" id="RXLQ01000008">
    <property type="protein sequence ID" value="RSZ58068.1"/>
    <property type="molecule type" value="Genomic_DNA"/>
</dbReference>
<name>A0A430HKK4_9BURK</name>
<evidence type="ECO:0000259" key="1">
    <source>
        <dbReference type="Pfam" id="PF09937"/>
    </source>
</evidence>
<comment type="caution">
    <text evidence="2">The sequence shown here is derived from an EMBL/GenBank/DDBJ whole genome shotgun (WGS) entry which is preliminary data.</text>
</comment>
<keyword evidence="3" id="KW-1185">Reference proteome</keyword>
<reference evidence="2 3" key="1">
    <citation type="submission" date="2018-12" db="EMBL/GenBank/DDBJ databases">
        <authorList>
            <person name="Yang E."/>
        </authorList>
    </citation>
    <scope>NUCLEOTIDE SEQUENCE [LARGE SCALE GENOMIC DNA]</scope>
    <source>
        <strain evidence="2 3">SOD</strain>
    </source>
</reference>
<evidence type="ECO:0000313" key="3">
    <source>
        <dbReference type="Proteomes" id="UP000278085"/>
    </source>
</evidence>
<dbReference type="Pfam" id="PF09937">
    <property type="entry name" value="DUF2169"/>
    <property type="match status" value="1"/>
</dbReference>
<dbReference type="InterPro" id="IPR018683">
    <property type="entry name" value="DUF2169"/>
</dbReference>
<dbReference type="AlphaFoldDB" id="A0A430HKK4"/>
<sequence length="399" mass="43335">MWTAASRSEGRICSPAQPVRTGSRAARFRLTEDLSMKIINHTGAAAGYMAAADKSGRQHLLVVVKATYRLPLGGEAAQLLDAQIAPTQADTATGEPGMSAPEYECDYVLTKPRCEVLLLGSAYAPQGKAAQRVGVGIRVGEVSKAFHVYGKRAWRASLLGVSVGPAQPFTRQPISYDIAFGGIENNPGKGDKRAVYPANPIGRGFQKKMQRSLVDGAPMAQTEAVGVPVKHPRKAYRPMGFGPIGRNWTERLQYAGTYDAAWQKNVFPFLPRDFDERYFQSAPPDQQLDALVGGETVTLLNLTHPAITPSGRLDFTLPSLALSITIHPAGGSPETVPARADTVLLEPDLQRFSIVWRVARPLRRSLDEIRQVEIGAPELPDQVFDPTECCRAPAAQIRL</sequence>
<organism evidence="2 3">
    <name type="scientific">Massilia atriviolacea</name>
    <dbReference type="NCBI Taxonomy" id="2495579"/>
    <lineage>
        <taxon>Bacteria</taxon>
        <taxon>Pseudomonadati</taxon>
        <taxon>Pseudomonadota</taxon>
        <taxon>Betaproteobacteria</taxon>
        <taxon>Burkholderiales</taxon>
        <taxon>Oxalobacteraceae</taxon>
        <taxon>Telluria group</taxon>
        <taxon>Massilia</taxon>
    </lineage>
</organism>
<protein>
    <submittedName>
        <fullName evidence="2">DUF2169 domain-containing protein</fullName>
    </submittedName>
</protein>
<gene>
    <name evidence="2" type="ORF">EJB06_17395</name>
</gene>
<evidence type="ECO:0000313" key="2">
    <source>
        <dbReference type="EMBL" id="RSZ58068.1"/>
    </source>
</evidence>